<evidence type="ECO:0000256" key="3">
    <source>
        <dbReference type="ARBA" id="ARBA00012239"/>
    </source>
</evidence>
<reference evidence="12" key="1">
    <citation type="submission" date="2021-04" db="EMBL/GenBank/DDBJ databases">
        <title>Genome based classification of Actinospica acidithermotolerans sp. nov., an actinobacterium isolated from an Indonesian hot spring.</title>
        <authorList>
            <person name="Kusuma A.B."/>
            <person name="Putra K.E."/>
            <person name="Nafisah S."/>
            <person name="Loh J."/>
            <person name="Nouioui I."/>
            <person name="Goodfellow M."/>
        </authorList>
    </citation>
    <scope>NUCLEOTIDE SEQUENCE</scope>
    <source>
        <strain evidence="12">DSM 45618</strain>
    </source>
</reference>
<sequence>MTYLDHAATTPLHPDAVAAITEQYMRVGNANSLHGSGRAARRVVEESREALAESLGARPSHVVFTGGGTEADNLAVKGLYWARRAADARRTRILAPKIEHHAVLDTLHWLAEHEGASIDWVPVDAHGRVHPAALDEAIRRGPGPQSVALVTVMWANNEVGTVQPVLDLVAVAHAHDLPIHSDAVQAFGHLPVDFTASGLDAMTVTAHKIGGPIGVGALLLDRKAELTPLLHGGGQERDVRSGTLDTPAIAGFAAAATAAVRERDQEAKRLAQLRDLLIDEVLDAVPDAVLSGDPDRGPEARLPGIAHFCFPGCEGDSLLLLLDAQGIECSTGSACSAGIAQPSHVLLAMGVPSQLARCSLRFSLGRTSTTEDVETLVEALPAVVDRARSAGLS</sequence>
<evidence type="ECO:0000256" key="1">
    <source>
        <dbReference type="ARBA" id="ARBA00001933"/>
    </source>
</evidence>
<comment type="similarity">
    <text evidence="2">Belongs to the class-V pyridoxal-phosphate-dependent aminotransferase family. NifS/IscS subfamily.</text>
</comment>
<protein>
    <recommendedName>
        <fullName evidence="3">cysteine desulfurase</fullName>
        <ecNumber evidence="3">2.8.1.7</ecNumber>
    </recommendedName>
</protein>
<comment type="cofactor">
    <cofactor evidence="1 10">
        <name>pyridoxal 5'-phosphate</name>
        <dbReference type="ChEBI" id="CHEBI:597326"/>
    </cofactor>
</comment>
<evidence type="ECO:0000259" key="11">
    <source>
        <dbReference type="Pfam" id="PF00266"/>
    </source>
</evidence>
<name>A0A8J8BCI4_9ACTN</name>
<evidence type="ECO:0000313" key="13">
    <source>
        <dbReference type="Proteomes" id="UP000677913"/>
    </source>
</evidence>
<dbReference type="InterPro" id="IPR000192">
    <property type="entry name" value="Aminotrans_V_dom"/>
</dbReference>
<dbReference type="InterPro" id="IPR016454">
    <property type="entry name" value="Cysteine_dSase"/>
</dbReference>
<proteinExistence type="inferred from homology"/>
<comment type="caution">
    <text evidence="12">The sequence shown here is derived from an EMBL/GenBank/DDBJ whole genome shotgun (WGS) entry which is preliminary data.</text>
</comment>
<dbReference type="InterPro" id="IPR020578">
    <property type="entry name" value="Aminotrans_V_PyrdxlP_BS"/>
</dbReference>
<keyword evidence="7" id="KW-0408">Iron</keyword>
<dbReference type="GO" id="GO:0031071">
    <property type="term" value="F:cysteine desulfurase activity"/>
    <property type="evidence" value="ECO:0007669"/>
    <property type="project" value="UniProtKB-EC"/>
</dbReference>
<dbReference type="PANTHER" id="PTHR11601:SF34">
    <property type="entry name" value="CYSTEINE DESULFURASE"/>
    <property type="match status" value="1"/>
</dbReference>
<comment type="catalytic activity">
    <reaction evidence="9">
        <text>(sulfur carrier)-H + L-cysteine = (sulfur carrier)-SH + L-alanine</text>
        <dbReference type="Rhea" id="RHEA:43892"/>
        <dbReference type="Rhea" id="RHEA-COMP:14737"/>
        <dbReference type="Rhea" id="RHEA-COMP:14739"/>
        <dbReference type="ChEBI" id="CHEBI:29917"/>
        <dbReference type="ChEBI" id="CHEBI:35235"/>
        <dbReference type="ChEBI" id="CHEBI:57972"/>
        <dbReference type="ChEBI" id="CHEBI:64428"/>
        <dbReference type="EC" id="2.8.1.7"/>
    </reaction>
</comment>
<keyword evidence="5" id="KW-0479">Metal-binding</keyword>
<dbReference type="InterPro" id="IPR015421">
    <property type="entry name" value="PyrdxlP-dep_Trfase_major"/>
</dbReference>
<dbReference type="Gene3D" id="3.40.640.10">
    <property type="entry name" value="Type I PLP-dependent aspartate aminotransferase-like (Major domain)"/>
    <property type="match status" value="1"/>
</dbReference>
<dbReference type="SUPFAM" id="SSF53383">
    <property type="entry name" value="PLP-dependent transferases"/>
    <property type="match status" value="1"/>
</dbReference>
<dbReference type="Gene3D" id="1.10.260.50">
    <property type="match status" value="1"/>
</dbReference>
<dbReference type="PIRSF" id="PIRSF005572">
    <property type="entry name" value="NifS"/>
    <property type="match status" value="1"/>
</dbReference>
<keyword evidence="13" id="KW-1185">Reference proteome</keyword>
<dbReference type="PANTHER" id="PTHR11601">
    <property type="entry name" value="CYSTEINE DESULFURYLASE FAMILY MEMBER"/>
    <property type="match status" value="1"/>
</dbReference>
<evidence type="ECO:0000256" key="5">
    <source>
        <dbReference type="ARBA" id="ARBA00022723"/>
    </source>
</evidence>
<evidence type="ECO:0000256" key="7">
    <source>
        <dbReference type="ARBA" id="ARBA00023004"/>
    </source>
</evidence>
<organism evidence="12 13">
    <name type="scientific">Actinocrinis puniceicyclus</name>
    <dbReference type="NCBI Taxonomy" id="977794"/>
    <lineage>
        <taxon>Bacteria</taxon>
        <taxon>Bacillati</taxon>
        <taxon>Actinomycetota</taxon>
        <taxon>Actinomycetes</taxon>
        <taxon>Catenulisporales</taxon>
        <taxon>Actinospicaceae</taxon>
        <taxon>Actinocrinis</taxon>
    </lineage>
</organism>
<keyword evidence="4" id="KW-0808">Transferase</keyword>
<dbReference type="Proteomes" id="UP000677913">
    <property type="component" value="Unassembled WGS sequence"/>
</dbReference>
<dbReference type="EC" id="2.8.1.7" evidence="3"/>
<dbReference type="GO" id="GO:0046872">
    <property type="term" value="F:metal ion binding"/>
    <property type="evidence" value="ECO:0007669"/>
    <property type="project" value="UniProtKB-KW"/>
</dbReference>
<keyword evidence="8" id="KW-0411">Iron-sulfur</keyword>
<dbReference type="RefSeq" id="WP_211463842.1">
    <property type="nucleotide sequence ID" value="NZ_JAGSXH010000004.1"/>
</dbReference>
<gene>
    <name evidence="12" type="ORF">KGA66_02025</name>
</gene>
<evidence type="ECO:0000256" key="10">
    <source>
        <dbReference type="RuleBase" id="RU004504"/>
    </source>
</evidence>
<feature type="domain" description="Aminotransferase class V" evidence="11">
    <location>
        <begin position="2"/>
        <end position="376"/>
    </location>
</feature>
<dbReference type="GO" id="GO:0051536">
    <property type="term" value="F:iron-sulfur cluster binding"/>
    <property type="evidence" value="ECO:0007669"/>
    <property type="project" value="UniProtKB-KW"/>
</dbReference>
<dbReference type="InterPro" id="IPR015424">
    <property type="entry name" value="PyrdxlP-dep_Trfase"/>
</dbReference>
<evidence type="ECO:0000256" key="9">
    <source>
        <dbReference type="ARBA" id="ARBA00050776"/>
    </source>
</evidence>
<dbReference type="FunFam" id="3.40.640.10:FF:000084">
    <property type="entry name" value="IscS-like cysteine desulfurase"/>
    <property type="match status" value="1"/>
</dbReference>
<evidence type="ECO:0000256" key="6">
    <source>
        <dbReference type="ARBA" id="ARBA00022898"/>
    </source>
</evidence>
<keyword evidence="6" id="KW-0663">Pyridoxal phosphate</keyword>
<evidence type="ECO:0000313" key="12">
    <source>
        <dbReference type="EMBL" id="MBS2961809.1"/>
    </source>
</evidence>
<evidence type="ECO:0000256" key="2">
    <source>
        <dbReference type="ARBA" id="ARBA00006490"/>
    </source>
</evidence>
<dbReference type="AlphaFoldDB" id="A0A8J8BCI4"/>
<dbReference type="InterPro" id="IPR015422">
    <property type="entry name" value="PyrdxlP-dep_Trfase_small"/>
</dbReference>
<dbReference type="EMBL" id="JAGSXH010000004">
    <property type="protein sequence ID" value="MBS2961809.1"/>
    <property type="molecule type" value="Genomic_DNA"/>
</dbReference>
<dbReference type="Pfam" id="PF00266">
    <property type="entry name" value="Aminotran_5"/>
    <property type="match status" value="1"/>
</dbReference>
<dbReference type="PROSITE" id="PS00595">
    <property type="entry name" value="AA_TRANSFER_CLASS_5"/>
    <property type="match status" value="1"/>
</dbReference>
<evidence type="ECO:0000256" key="4">
    <source>
        <dbReference type="ARBA" id="ARBA00022679"/>
    </source>
</evidence>
<accession>A0A8J8BCI4</accession>
<evidence type="ECO:0000256" key="8">
    <source>
        <dbReference type="ARBA" id="ARBA00023014"/>
    </source>
</evidence>
<dbReference type="Gene3D" id="3.90.1150.10">
    <property type="entry name" value="Aspartate Aminotransferase, domain 1"/>
    <property type="match status" value="1"/>
</dbReference>